<sequence>MHSRWITAVVALSAAIMTLDMTVVTIALPDITGDLSANLSDAQWIVNGYVLVFAALLLGVGALSDHMPRHRLFIAGHVIFGVASLLCAAAPTTDWLIFGRVVQAIGATMVFATCMPIIADAHVGDEAGRARAVGAFMAAGAGAAALGPLFGGLVVGGGGWRWIFAINLPVSLIAIVAMVLIGRHSPDTPRNSAKVSWSSTVLVAMGLFALNYALVSGPKDGWASATVIIAAIAAVALLAAFVILQVRLGDDALLDLRLFKVPSFTAAMILSFTARLVTFGVLPYLVFWLSGVQGRTAIQVGLVLLALALPMVVVAAPSSALEKTGKLNLVTGAAMVITGVGLLWLGLIMDPSLTWKTSIFPLLVIGIGAGVAMPHMMNLALAVAPADRSGAATGATNTAFPLGTAVGVAIFGAVLSSHVDKLDWAPEQVREAASEGRLDTLAKVLDGAQLQDAIDMFTGGLSVVLLMAAGFSAMCAVICFAAIRNRDRIGDGAPADADDAEPVHARR</sequence>
<feature type="transmembrane region" description="Helical" evidence="6">
    <location>
        <begin position="195"/>
        <end position="215"/>
    </location>
</feature>
<feature type="transmembrane region" description="Helical" evidence="6">
    <location>
        <begin position="395"/>
        <end position="415"/>
    </location>
</feature>
<feature type="transmembrane region" description="Helical" evidence="6">
    <location>
        <begin position="43"/>
        <end position="63"/>
    </location>
</feature>
<dbReference type="Gene3D" id="1.20.1720.10">
    <property type="entry name" value="Multidrug resistance protein D"/>
    <property type="match status" value="1"/>
</dbReference>
<keyword evidence="5 6" id="KW-0472">Membrane</keyword>
<evidence type="ECO:0000256" key="5">
    <source>
        <dbReference type="ARBA" id="ARBA00023136"/>
    </source>
</evidence>
<dbReference type="PANTHER" id="PTHR42718">
    <property type="entry name" value="MAJOR FACILITATOR SUPERFAMILY MULTIDRUG TRANSPORTER MFSC"/>
    <property type="match status" value="1"/>
</dbReference>
<dbReference type="Proteomes" id="UP001595751">
    <property type="component" value="Unassembled WGS sequence"/>
</dbReference>
<keyword evidence="2" id="KW-0813">Transport</keyword>
<comment type="caution">
    <text evidence="8">The sequence shown here is derived from an EMBL/GenBank/DDBJ whole genome shotgun (WGS) entry which is preliminary data.</text>
</comment>
<feature type="transmembrane region" description="Helical" evidence="6">
    <location>
        <begin position="296"/>
        <end position="315"/>
    </location>
</feature>
<evidence type="ECO:0000256" key="6">
    <source>
        <dbReference type="SAM" id="Phobius"/>
    </source>
</evidence>
<feature type="transmembrane region" description="Helical" evidence="6">
    <location>
        <begin position="327"/>
        <end position="347"/>
    </location>
</feature>
<dbReference type="InterPro" id="IPR036259">
    <property type="entry name" value="MFS_trans_sf"/>
</dbReference>
<dbReference type="SUPFAM" id="SSF103473">
    <property type="entry name" value="MFS general substrate transporter"/>
    <property type="match status" value="2"/>
</dbReference>
<feature type="transmembrane region" description="Helical" evidence="6">
    <location>
        <begin position="264"/>
        <end position="290"/>
    </location>
</feature>
<dbReference type="Pfam" id="PF07690">
    <property type="entry name" value="MFS_1"/>
    <property type="match status" value="1"/>
</dbReference>
<evidence type="ECO:0000256" key="2">
    <source>
        <dbReference type="ARBA" id="ARBA00022448"/>
    </source>
</evidence>
<dbReference type="PANTHER" id="PTHR42718:SF9">
    <property type="entry name" value="MAJOR FACILITATOR SUPERFAMILY MULTIDRUG TRANSPORTER MFSC"/>
    <property type="match status" value="1"/>
</dbReference>
<gene>
    <name evidence="8" type="ORF">ACFORJ_12520</name>
</gene>
<feature type="transmembrane region" description="Helical" evidence="6">
    <location>
        <begin position="72"/>
        <end position="91"/>
    </location>
</feature>
<dbReference type="InterPro" id="IPR011701">
    <property type="entry name" value="MFS"/>
</dbReference>
<feature type="transmembrane region" description="Helical" evidence="6">
    <location>
        <begin position="162"/>
        <end position="183"/>
    </location>
</feature>
<evidence type="ECO:0000313" key="9">
    <source>
        <dbReference type="Proteomes" id="UP001595751"/>
    </source>
</evidence>
<keyword evidence="4 6" id="KW-1133">Transmembrane helix</keyword>
<name>A0ABV7ZU99_9CORY</name>
<reference evidence="9" key="1">
    <citation type="journal article" date="2019" name="Int. J. Syst. Evol. Microbiol.">
        <title>The Global Catalogue of Microorganisms (GCM) 10K type strain sequencing project: providing services to taxonomists for standard genome sequencing and annotation.</title>
        <authorList>
            <consortium name="The Broad Institute Genomics Platform"/>
            <consortium name="The Broad Institute Genome Sequencing Center for Infectious Disease"/>
            <person name="Wu L."/>
            <person name="Ma J."/>
        </authorList>
    </citation>
    <scope>NUCLEOTIDE SEQUENCE [LARGE SCALE GENOMIC DNA]</scope>
    <source>
        <strain evidence="9">CCUG 53252</strain>
    </source>
</reference>
<evidence type="ECO:0000313" key="8">
    <source>
        <dbReference type="EMBL" id="MFC3850982.1"/>
    </source>
</evidence>
<organism evidence="8 9">
    <name type="scientific">Corynebacterium hansenii</name>
    <dbReference type="NCBI Taxonomy" id="394964"/>
    <lineage>
        <taxon>Bacteria</taxon>
        <taxon>Bacillati</taxon>
        <taxon>Actinomycetota</taxon>
        <taxon>Actinomycetes</taxon>
        <taxon>Mycobacteriales</taxon>
        <taxon>Corynebacteriaceae</taxon>
        <taxon>Corynebacterium</taxon>
    </lineage>
</organism>
<dbReference type="PROSITE" id="PS50850">
    <property type="entry name" value="MFS"/>
    <property type="match status" value="1"/>
</dbReference>
<feature type="transmembrane region" description="Helical" evidence="6">
    <location>
        <begin position="130"/>
        <end position="150"/>
    </location>
</feature>
<dbReference type="RefSeq" id="WP_290288178.1">
    <property type="nucleotide sequence ID" value="NZ_CP047211.1"/>
</dbReference>
<feature type="transmembrane region" description="Helical" evidence="6">
    <location>
        <begin position="221"/>
        <end position="244"/>
    </location>
</feature>
<feature type="transmembrane region" description="Helical" evidence="6">
    <location>
        <begin position="359"/>
        <end position="383"/>
    </location>
</feature>
<dbReference type="Gene3D" id="1.20.1250.20">
    <property type="entry name" value="MFS general substrate transporter like domains"/>
    <property type="match status" value="1"/>
</dbReference>
<dbReference type="EMBL" id="JBHRZN010000004">
    <property type="protein sequence ID" value="MFC3850982.1"/>
    <property type="molecule type" value="Genomic_DNA"/>
</dbReference>
<accession>A0ABV7ZU99</accession>
<keyword evidence="3 6" id="KW-0812">Transmembrane</keyword>
<comment type="subcellular location">
    <subcellularLocation>
        <location evidence="1">Cell membrane</location>
        <topology evidence="1">Multi-pass membrane protein</topology>
    </subcellularLocation>
</comment>
<protein>
    <submittedName>
        <fullName evidence="8">MFS transporter</fullName>
    </submittedName>
</protein>
<evidence type="ECO:0000256" key="3">
    <source>
        <dbReference type="ARBA" id="ARBA00022692"/>
    </source>
</evidence>
<feature type="domain" description="Major facilitator superfamily (MFS) profile" evidence="7">
    <location>
        <begin position="6"/>
        <end position="487"/>
    </location>
</feature>
<evidence type="ECO:0000256" key="1">
    <source>
        <dbReference type="ARBA" id="ARBA00004651"/>
    </source>
</evidence>
<feature type="transmembrane region" description="Helical" evidence="6">
    <location>
        <begin position="97"/>
        <end position="118"/>
    </location>
</feature>
<evidence type="ECO:0000256" key="4">
    <source>
        <dbReference type="ARBA" id="ARBA00022989"/>
    </source>
</evidence>
<feature type="transmembrane region" description="Helical" evidence="6">
    <location>
        <begin position="460"/>
        <end position="483"/>
    </location>
</feature>
<proteinExistence type="predicted"/>
<dbReference type="InterPro" id="IPR020846">
    <property type="entry name" value="MFS_dom"/>
</dbReference>
<keyword evidence="9" id="KW-1185">Reference proteome</keyword>
<dbReference type="CDD" id="cd17321">
    <property type="entry name" value="MFS_MMR_MDR_like"/>
    <property type="match status" value="1"/>
</dbReference>
<evidence type="ECO:0000259" key="7">
    <source>
        <dbReference type="PROSITE" id="PS50850"/>
    </source>
</evidence>